<protein>
    <submittedName>
        <fullName evidence="3">Uncharacterized protein LOC104230851</fullName>
    </submittedName>
</protein>
<dbReference type="InterPro" id="IPR012337">
    <property type="entry name" value="RNaseH-like_sf"/>
</dbReference>
<evidence type="ECO:0000313" key="2">
    <source>
        <dbReference type="Proteomes" id="UP000189701"/>
    </source>
</evidence>
<gene>
    <name evidence="3" type="primary">LOC104230851</name>
</gene>
<evidence type="ECO:0000313" key="3">
    <source>
        <dbReference type="RefSeq" id="XP_009782049.1"/>
    </source>
</evidence>
<dbReference type="eggNOG" id="KOG0017">
    <property type="taxonomic scope" value="Eukaryota"/>
</dbReference>
<dbReference type="InterPro" id="IPR052160">
    <property type="entry name" value="Gypsy_RT_Integrase-like"/>
</dbReference>
<dbReference type="PROSITE" id="PS50994">
    <property type="entry name" value="INTEGRASE"/>
    <property type="match status" value="1"/>
</dbReference>
<dbReference type="AlphaFoldDB" id="A0A1U7X594"/>
<accession>A0A1U7X594</accession>
<dbReference type="InterPro" id="IPR036397">
    <property type="entry name" value="RNaseH_sf"/>
</dbReference>
<keyword evidence="2" id="KW-1185">Reference proteome</keyword>
<organism evidence="2 3">
    <name type="scientific">Nicotiana sylvestris</name>
    <name type="common">Wood tobacco</name>
    <name type="synonym">South American tobacco</name>
    <dbReference type="NCBI Taxonomy" id="4096"/>
    <lineage>
        <taxon>Eukaryota</taxon>
        <taxon>Viridiplantae</taxon>
        <taxon>Streptophyta</taxon>
        <taxon>Embryophyta</taxon>
        <taxon>Tracheophyta</taxon>
        <taxon>Spermatophyta</taxon>
        <taxon>Magnoliopsida</taxon>
        <taxon>eudicotyledons</taxon>
        <taxon>Gunneridae</taxon>
        <taxon>Pentapetalae</taxon>
        <taxon>asterids</taxon>
        <taxon>lamiids</taxon>
        <taxon>Solanales</taxon>
        <taxon>Solanaceae</taxon>
        <taxon>Nicotianoideae</taxon>
        <taxon>Nicotianeae</taxon>
        <taxon>Nicotiana</taxon>
    </lineage>
</organism>
<reference evidence="2" key="1">
    <citation type="journal article" date="2013" name="Genome Biol.">
        <title>Reference genomes and transcriptomes of Nicotiana sylvestris and Nicotiana tomentosiformis.</title>
        <authorList>
            <person name="Sierro N."/>
            <person name="Battey J.N."/>
            <person name="Ouadi S."/>
            <person name="Bovet L."/>
            <person name="Goepfert S."/>
            <person name="Bakaher N."/>
            <person name="Peitsch M.C."/>
            <person name="Ivanov N.V."/>
        </authorList>
    </citation>
    <scope>NUCLEOTIDE SEQUENCE [LARGE SCALE GENOMIC DNA]</scope>
</reference>
<evidence type="ECO:0000259" key="1">
    <source>
        <dbReference type="PROSITE" id="PS50994"/>
    </source>
</evidence>
<dbReference type="SUPFAM" id="SSF53098">
    <property type="entry name" value="Ribonuclease H-like"/>
    <property type="match status" value="1"/>
</dbReference>
<dbReference type="RefSeq" id="XP_009782049.1">
    <property type="nucleotide sequence ID" value="XM_009783747.1"/>
</dbReference>
<dbReference type="GO" id="GO:0003676">
    <property type="term" value="F:nucleic acid binding"/>
    <property type="evidence" value="ECO:0007669"/>
    <property type="project" value="InterPro"/>
</dbReference>
<sequence length="211" mass="24369">MPFRGTGRLEGAEKEVDMDEIAETFPDEQLLAMSLEVAPWAIISDESTHFCNRAFAKLLEKYGVSHKVATPYHPQTSRQVEVSNREINSVLTNTVNDTRTDWAKRLDDALWAYCTTFKAPIGMYPYKLVFGKACHLTVELEHRGLWALGQLNLDMEITGTHRVTELHELDEFRYHVFESTSLYKERMKMMHDKNILAIQFKIEVVSEQVEV</sequence>
<dbReference type="GO" id="GO:0015074">
    <property type="term" value="P:DNA integration"/>
    <property type="evidence" value="ECO:0007669"/>
    <property type="project" value="InterPro"/>
</dbReference>
<dbReference type="PANTHER" id="PTHR47266">
    <property type="entry name" value="ENDONUCLEASE-RELATED"/>
    <property type="match status" value="1"/>
</dbReference>
<dbReference type="Proteomes" id="UP000189701">
    <property type="component" value="Unplaced"/>
</dbReference>
<dbReference type="Gene3D" id="3.30.420.10">
    <property type="entry name" value="Ribonuclease H-like superfamily/Ribonuclease H"/>
    <property type="match status" value="1"/>
</dbReference>
<name>A0A1U7X594_NICSY</name>
<proteinExistence type="predicted"/>
<dbReference type="InterPro" id="IPR001584">
    <property type="entry name" value="Integrase_cat-core"/>
</dbReference>
<feature type="domain" description="Integrase catalytic" evidence="1">
    <location>
        <begin position="39"/>
        <end position="133"/>
    </location>
</feature>
<reference evidence="3" key="2">
    <citation type="submission" date="2025-08" db="UniProtKB">
        <authorList>
            <consortium name="RefSeq"/>
        </authorList>
    </citation>
    <scope>IDENTIFICATION</scope>
    <source>
        <tissue evidence="3">Leaf</tissue>
    </source>
</reference>